<reference evidence="2 3" key="1">
    <citation type="journal article" date="2016" name="Genome Biol. Evol.">
        <title>Divergent and convergent evolution of fungal pathogenicity.</title>
        <authorList>
            <person name="Shang Y."/>
            <person name="Xiao G."/>
            <person name="Zheng P."/>
            <person name="Cen K."/>
            <person name="Zhan S."/>
            <person name="Wang C."/>
        </authorList>
    </citation>
    <scope>NUCLEOTIDE SEQUENCE [LARGE SCALE GENOMIC DNA]</scope>
    <source>
        <strain evidence="2 3">ARSEF 2679</strain>
    </source>
</reference>
<dbReference type="RefSeq" id="XP_018705544.1">
    <property type="nucleotide sequence ID" value="XM_018847337.1"/>
</dbReference>
<dbReference type="AlphaFoldDB" id="A0A167ZID2"/>
<sequence>MSTDDSAQDDSPAGIIAQLAGYDAPRLAADPQARMTALALSKTLSASLEDPETYAMATALARTASCGPAGHQALTDPSRGILQRAFPNDDNAPRSPYEVLEGMPAMHRDFNAAMAVGTGQPEPWFRLFPTAERLLPTHDDNGTTPLLVDVAGGRGHDLQAFHAAFRGRVPLVLQDLPDILDTIPAGLLNPPAVTAQAWDFFGGEPQPVRRVLHQWPDGRALRILGALREAMLEAGPRGSTLLMCDAVLPDVGAPRAAVRTRHVVKIWQTHPGADGVNEAVVGSSE</sequence>
<organism evidence="2 3">
    <name type="scientific">Cordyceps fumosorosea (strain ARSEF 2679)</name>
    <name type="common">Isaria fumosorosea</name>
    <dbReference type="NCBI Taxonomy" id="1081104"/>
    <lineage>
        <taxon>Eukaryota</taxon>
        <taxon>Fungi</taxon>
        <taxon>Dikarya</taxon>
        <taxon>Ascomycota</taxon>
        <taxon>Pezizomycotina</taxon>
        <taxon>Sordariomycetes</taxon>
        <taxon>Hypocreomycetidae</taxon>
        <taxon>Hypocreales</taxon>
        <taxon>Cordycipitaceae</taxon>
        <taxon>Cordyceps</taxon>
    </lineage>
</organism>
<dbReference type="InterPro" id="IPR001077">
    <property type="entry name" value="COMT_C"/>
</dbReference>
<dbReference type="EMBL" id="AZHB01000007">
    <property type="protein sequence ID" value="OAA67555.1"/>
    <property type="molecule type" value="Genomic_DNA"/>
</dbReference>
<comment type="caution">
    <text evidence="2">The sequence shown here is derived from an EMBL/GenBank/DDBJ whole genome shotgun (WGS) entry which is preliminary data.</text>
</comment>
<feature type="domain" description="O-methyltransferase C-terminal" evidence="1">
    <location>
        <begin position="132"/>
        <end position="251"/>
    </location>
</feature>
<dbReference type="Pfam" id="PF00891">
    <property type="entry name" value="Methyltransf_2"/>
    <property type="match status" value="1"/>
</dbReference>
<dbReference type="InterPro" id="IPR029063">
    <property type="entry name" value="SAM-dependent_MTases_sf"/>
</dbReference>
<keyword evidence="2" id="KW-0808">Transferase</keyword>
<proteinExistence type="predicted"/>
<evidence type="ECO:0000313" key="2">
    <source>
        <dbReference type="EMBL" id="OAA67555.1"/>
    </source>
</evidence>
<dbReference type="Gene3D" id="3.40.50.150">
    <property type="entry name" value="Vaccinia Virus protein VP39"/>
    <property type="match status" value="1"/>
</dbReference>
<dbReference type="GO" id="GO:0008171">
    <property type="term" value="F:O-methyltransferase activity"/>
    <property type="evidence" value="ECO:0007669"/>
    <property type="project" value="InterPro"/>
</dbReference>
<dbReference type="GeneID" id="30020023"/>
<keyword evidence="2" id="KW-0489">Methyltransferase</keyword>
<accession>A0A167ZID2</accession>
<dbReference type="Proteomes" id="UP000076744">
    <property type="component" value="Unassembled WGS sequence"/>
</dbReference>
<keyword evidence="3" id="KW-1185">Reference proteome</keyword>
<protein>
    <submittedName>
        <fullName evidence="2">O-methyltransferase, family 2</fullName>
    </submittedName>
</protein>
<dbReference type="SUPFAM" id="SSF53335">
    <property type="entry name" value="S-adenosyl-L-methionine-dependent methyltransferases"/>
    <property type="match status" value="1"/>
</dbReference>
<evidence type="ECO:0000313" key="3">
    <source>
        <dbReference type="Proteomes" id="UP000076744"/>
    </source>
</evidence>
<dbReference type="PANTHER" id="PTHR43712:SF1">
    <property type="entry name" value="HYPOTHETICAL O-METHYLTRANSFERASE (EUROFUNG)-RELATED"/>
    <property type="match status" value="1"/>
</dbReference>
<dbReference type="GO" id="GO:0032259">
    <property type="term" value="P:methylation"/>
    <property type="evidence" value="ECO:0007669"/>
    <property type="project" value="UniProtKB-KW"/>
</dbReference>
<gene>
    <name evidence="2" type="ORF">ISF_03731</name>
</gene>
<name>A0A167ZID2_CORFA</name>
<dbReference type="OrthoDB" id="1535081at2759"/>
<dbReference type="PANTHER" id="PTHR43712">
    <property type="entry name" value="PUTATIVE (AFU_ORTHOLOGUE AFUA_4G14580)-RELATED"/>
    <property type="match status" value="1"/>
</dbReference>
<evidence type="ECO:0000259" key="1">
    <source>
        <dbReference type="Pfam" id="PF00891"/>
    </source>
</evidence>